<dbReference type="GO" id="GO:0010468">
    <property type="term" value="P:regulation of gene expression"/>
    <property type="evidence" value="ECO:0007669"/>
    <property type="project" value="UniProtKB-ARBA"/>
</dbReference>
<evidence type="ECO:0000259" key="11">
    <source>
        <dbReference type="PROSITE" id="PS51915"/>
    </source>
</evidence>
<dbReference type="SUPFAM" id="SSF57667">
    <property type="entry name" value="beta-beta-alpha zinc fingers"/>
    <property type="match status" value="2"/>
</dbReference>
<name>A0AAD7ZB82_DIPPU</name>
<keyword evidence="5 8" id="KW-0862">Zinc</keyword>
<dbReference type="GO" id="GO:0005634">
    <property type="term" value="C:nucleus"/>
    <property type="evidence" value="ECO:0007669"/>
    <property type="project" value="UniProtKB-SubCell"/>
</dbReference>
<comment type="subcellular location">
    <subcellularLocation>
        <location evidence="1">Nucleus</location>
    </subcellularLocation>
</comment>
<evidence type="ECO:0000313" key="12">
    <source>
        <dbReference type="EMBL" id="KAJ9577117.1"/>
    </source>
</evidence>
<evidence type="ECO:0000313" key="13">
    <source>
        <dbReference type="Proteomes" id="UP001233999"/>
    </source>
</evidence>
<dbReference type="AlphaFoldDB" id="A0AAD7ZB82"/>
<feature type="binding site" evidence="8">
    <location>
        <position position="8"/>
    </location>
    <ligand>
        <name>Zn(2+)</name>
        <dbReference type="ChEBI" id="CHEBI:29105"/>
    </ligand>
</feature>
<feature type="domain" description="C2H2-type" evidence="10">
    <location>
        <begin position="248"/>
        <end position="275"/>
    </location>
</feature>
<evidence type="ECO:0000256" key="1">
    <source>
        <dbReference type="ARBA" id="ARBA00004123"/>
    </source>
</evidence>
<feature type="region of interest" description="Disordered" evidence="9">
    <location>
        <begin position="100"/>
        <end position="129"/>
    </location>
</feature>
<dbReference type="SMART" id="SM00868">
    <property type="entry name" value="zf-AD"/>
    <property type="match status" value="1"/>
</dbReference>
<dbReference type="FunFam" id="3.30.160.60:FF:000744">
    <property type="entry name" value="zinc finger E-box-binding homeobox 1"/>
    <property type="match status" value="1"/>
</dbReference>
<reference evidence="12" key="2">
    <citation type="submission" date="2023-05" db="EMBL/GenBank/DDBJ databases">
        <authorList>
            <person name="Fouks B."/>
        </authorList>
    </citation>
    <scope>NUCLEOTIDE SEQUENCE</scope>
    <source>
        <strain evidence="12">Stay&amp;Tobe</strain>
        <tissue evidence="12">Testes</tissue>
    </source>
</reference>
<evidence type="ECO:0000256" key="3">
    <source>
        <dbReference type="ARBA" id="ARBA00022737"/>
    </source>
</evidence>
<dbReference type="SMART" id="SM00355">
    <property type="entry name" value="ZnF_C2H2"/>
    <property type="match status" value="3"/>
</dbReference>
<feature type="domain" description="C2H2-type" evidence="10">
    <location>
        <begin position="304"/>
        <end position="332"/>
    </location>
</feature>
<evidence type="ECO:0000256" key="7">
    <source>
        <dbReference type="PROSITE-ProRule" id="PRU00042"/>
    </source>
</evidence>
<evidence type="ECO:0008006" key="14">
    <source>
        <dbReference type="Google" id="ProtNLM"/>
    </source>
</evidence>
<feature type="region of interest" description="Disordered" evidence="9">
    <location>
        <begin position="215"/>
        <end position="234"/>
    </location>
</feature>
<evidence type="ECO:0000256" key="8">
    <source>
        <dbReference type="PROSITE-ProRule" id="PRU01263"/>
    </source>
</evidence>
<dbReference type="FunFam" id="3.30.160.60:FF:001800">
    <property type="entry name" value="Zinc finger protein 467"/>
    <property type="match status" value="1"/>
</dbReference>
<proteinExistence type="predicted"/>
<keyword evidence="2 8" id="KW-0479">Metal-binding</keyword>
<keyword evidence="4 7" id="KW-0863">Zinc-finger</keyword>
<comment type="caution">
    <text evidence="12">The sequence shown here is derived from an EMBL/GenBank/DDBJ whole genome shotgun (WGS) entry which is preliminary data.</text>
</comment>
<organism evidence="12 13">
    <name type="scientific">Diploptera punctata</name>
    <name type="common">Pacific beetle cockroach</name>
    <dbReference type="NCBI Taxonomy" id="6984"/>
    <lineage>
        <taxon>Eukaryota</taxon>
        <taxon>Metazoa</taxon>
        <taxon>Ecdysozoa</taxon>
        <taxon>Arthropoda</taxon>
        <taxon>Hexapoda</taxon>
        <taxon>Insecta</taxon>
        <taxon>Pterygota</taxon>
        <taxon>Neoptera</taxon>
        <taxon>Polyneoptera</taxon>
        <taxon>Dictyoptera</taxon>
        <taxon>Blattodea</taxon>
        <taxon>Blaberoidea</taxon>
        <taxon>Blaberidae</taxon>
        <taxon>Diplopterinae</taxon>
        <taxon>Diploptera</taxon>
    </lineage>
</organism>
<feature type="domain" description="ZAD" evidence="11">
    <location>
        <begin position="6"/>
        <end position="81"/>
    </location>
</feature>
<evidence type="ECO:0000256" key="5">
    <source>
        <dbReference type="ARBA" id="ARBA00022833"/>
    </source>
</evidence>
<accession>A0AAD7ZB82</accession>
<dbReference type="SUPFAM" id="SSF57716">
    <property type="entry name" value="Glucocorticoid receptor-like (DNA-binding domain)"/>
    <property type="match status" value="1"/>
</dbReference>
<feature type="binding site" evidence="8">
    <location>
        <position position="11"/>
    </location>
    <ligand>
        <name>Zn(2+)</name>
        <dbReference type="ChEBI" id="CHEBI:29105"/>
    </ligand>
</feature>
<feature type="domain" description="C2H2-type" evidence="10">
    <location>
        <begin position="276"/>
        <end position="303"/>
    </location>
</feature>
<evidence type="ECO:0000256" key="4">
    <source>
        <dbReference type="ARBA" id="ARBA00022771"/>
    </source>
</evidence>
<keyword evidence="13" id="KW-1185">Reference proteome</keyword>
<keyword evidence="6" id="KW-0539">Nucleus</keyword>
<keyword evidence="3" id="KW-0677">Repeat</keyword>
<gene>
    <name evidence="12" type="ORF">L9F63_006325</name>
</gene>
<dbReference type="Gene3D" id="3.30.160.60">
    <property type="entry name" value="Classic Zinc Finger"/>
    <property type="match status" value="3"/>
</dbReference>
<dbReference type="EMBL" id="JASPKZ010009375">
    <property type="protein sequence ID" value="KAJ9577117.1"/>
    <property type="molecule type" value="Genomic_DNA"/>
</dbReference>
<dbReference type="Gene3D" id="3.40.1800.20">
    <property type="match status" value="1"/>
</dbReference>
<feature type="binding site" evidence="8">
    <location>
        <position position="54"/>
    </location>
    <ligand>
        <name>Zn(2+)</name>
        <dbReference type="ChEBI" id="CHEBI:29105"/>
    </ligand>
</feature>
<feature type="non-terminal residue" evidence="12">
    <location>
        <position position="337"/>
    </location>
</feature>
<protein>
    <recommendedName>
        <fullName evidence="14">Zinc finger protein</fullName>
    </recommendedName>
</protein>
<dbReference type="Pfam" id="PF00096">
    <property type="entry name" value="zf-C2H2"/>
    <property type="match status" value="3"/>
</dbReference>
<feature type="binding site" evidence="8">
    <location>
        <position position="57"/>
    </location>
    <ligand>
        <name>Zn(2+)</name>
        <dbReference type="ChEBI" id="CHEBI:29105"/>
    </ligand>
</feature>
<dbReference type="GO" id="GO:0008270">
    <property type="term" value="F:zinc ion binding"/>
    <property type="evidence" value="ECO:0007669"/>
    <property type="project" value="UniProtKB-UniRule"/>
</dbReference>
<dbReference type="InterPro" id="IPR036236">
    <property type="entry name" value="Znf_C2H2_sf"/>
</dbReference>
<dbReference type="PROSITE" id="PS51915">
    <property type="entry name" value="ZAD"/>
    <property type="match status" value="1"/>
</dbReference>
<feature type="compositionally biased region" description="Low complexity" evidence="9">
    <location>
        <begin position="215"/>
        <end position="232"/>
    </location>
</feature>
<feature type="region of interest" description="Disordered" evidence="9">
    <location>
        <begin position="153"/>
        <end position="187"/>
    </location>
</feature>
<feature type="compositionally biased region" description="Polar residues" evidence="9">
    <location>
        <begin position="173"/>
        <end position="187"/>
    </location>
</feature>
<evidence type="ECO:0000259" key="10">
    <source>
        <dbReference type="PROSITE" id="PS50157"/>
    </source>
</evidence>
<sequence>VEFLEDCCRVCAQRNSALISIFGEEGLFRQLITKLRYCLQIIVLENDGLPTTICWKCLSKLEISFELLQERIRGENEFRRLNLFNQVMPLAWENSEVKMEEDNTKQHMESPTRDESTSDTFRHSTTPANVYHQEPPCQCEHCTTRYKWLHSMKTDDDSEQSTSVERLEVPTPSDEQLSTSSTASRQSPCNCEQCISQYGALPLLAEVIDRTNTSIMSGSSHQQSSPSNPTQQDVSEVLGPIRGLKKTISCEFCGKIFGHTGDLNKHRRKHTGERPYPCTQCSKRFSHASNLLRHQKIHSGEMPHECPICAKKFSRKDKMMNHFKNSHKSKSESQSSV</sequence>
<evidence type="ECO:0000256" key="6">
    <source>
        <dbReference type="ARBA" id="ARBA00023242"/>
    </source>
</evidence>
<dbReference type="InterPro" id="IPR012934">
    <property type="entry name" value="Znf_AD"/>
</dbReference>
<feature type="compositionally biased region" description="Basic and acidic residues" evidence="9">
    <location>
        <begin position="100"/>
        <end position="122"/>
    </location>
</feature>
<dbReference type="Pfam" id="PF07776">
    <property type="entry name" value="zf-AD"/>
    <property type="match status" value="1"/>
</dbReference>
<dbReference type="InterPro" id="IPR013087">
    <property type="entry name" value="Znf_C2H2_type"/>
</dbReference>
<reference evidence="12" key="1">
    <citation type="journal article" date="2023" name="IScience">
        <title>Live-bearing cockroach genome reveals convergent evolutionary mechanisms linked to viviparity in insects and beyond.</title>
        <authorList>
            <person name="Fouks B."/>
            <person name="Harrison M.C."/>
            <person name="Mikhailova A.A."/>
            <person name="Marchal E."/>
            <person name="English S."/>
            <person name="Carruthers M."/>
            <person name="Jennings E.C."/>
            <person name="Chiamaka E.L."/>
            <person name="Frigard R.A."/>
            <person name="Pippel M."/>
            <person name="Attardo G.M."/>
            <person name="Benoit J.B."/>
            <person name="Bornberg-Bauer E."/>
            <person name="Tobe S.S."/>
        </authorList>
    </citation>
    <scope>NUCLEOTIDE SEQUENCE</scope>
    <source>
        <strain evidence="12">Stay&amp;Tobe</strain>
    </source>
</reference>
<evidence type="ECO:0000256" key="9">
    <source>
        <dbReference type="SAM" id="MobiDB-lite"/>
    </source>
</evidence>
<evidence type="ECO:0000256" key="2">
    <source>
        <dbReference type="ARBA" id="ARBA00022723"/>
    </source>
</evidence>
<dbReference type="Proteomes" id="UP001233999">
    <property type="component" value="Unassembled WGS sequence"/>
</dbReference>
<dbReference type="PANTHER" id="PTHR23235">
    <property type="entry name" value="KRUEPPEL-LIKE TRANSCRIPTION FACTOR"/>
    <property type="match status" value="1"/>
</dbReference>
<dbReference type="PROSITE" id="PS00028">
    <property type="entry name" value="ZINC_FINGER_C2H2_1"/>
    <property type="match status" value="3"/>
</dbReference>
<dbReference type="PROSITE" id="PS50157">
    <property type="entry name" value="ZINC_FINGER_C2H2_2"/>
    <property type="match status" value="3"/>
</dbReference>